<dbReference type="Gene3D" id="2.40.50.140">
    <property type="entry name" value="Nucleic acid-binding proteins"/>
    <property type="match status" value="1"/>
</dbReference>
<keyword evidence="2" id="KW-0963">Cytoplasm</keyword>
<accession>A0A3M8PXF8</accession>
<dbReference type="PRINTS" id="PR00050">
    <property type="entry name" value="COLDSHOCK"/>
</dbReference>
<keyword evidence="5" id="KW-0010">Activator</keyword>
<evidence type="ECO:0000256" key="5">
    <source>
        <dbReference type="ARBA" id="ARBA00023159"/>
    </source>
</evidence>
<keyword evidence="9" id="KW-1185">Reference proteome</keyword>
<dbReference type="InterPro" id="IPR002059">
    <property type="entry name" value="CSP_DNA-bd"/>
</dbReference>
<dbReference type="PANTHER" id="PTHR46565">
    <property type="entry name" value="COLD SHOCK DOMAIN PROTEIN 2"/>
    <property type="match status" value="1"/>
</dbReference>
<dbReference type="PIRSF" id="PIRSF002599">
    <property type="entry name" value="Cold_shock_A"/>
    <property type="match status" value="1"/>
</dbReference>
<keyword evidence="4" id="KW-0238">DNA-binding</keyword>
<protein>
    <submittedName>
        <fullName evidence="8">Cold-shock protein</fullName>
    </submittedName>
</protein>
<name>A0A3M8PXF8_9GAMM</name>
<dbReference type="InterPro" id="IPR011129">
    <property type="entry name" value="CSD"/>
</dbReference>
<dbReference type="RefSeq" id="WP_123096602.1">
    <property type="nucleotide sequence ID" value="NZ_RIZG01000011.1"/>
</dbReference>
<comment type="subcellular location">
    <subcellularLocation>
        <location evidence="1">Cytoplasm</location>
    </subcellularLocation>
</comment>
<evidence type="ECO:0000256" key="1">
    <source>
        <dbReference type="ARBA" id="ARBA00004496"/>
    </source>
</evidence>
<evidence type="ECO:0000313" key="8">
    <source>
        <dbReference type="EMBL" id="RNF48647.1"/>
    </source>
</evidence>
<evidence type="ECO:0000256" key="3">
    <source>
        <dbReference type="ARBA" id="ARBA00023015"/>
    </source>
</evidence>
<feature type="domain" description="CSD" evidence="7">
    <location>
        <begin position="3"/>
        <end position="67"/>
    </location>
</feature>
<organism evidence="8 9">
    <name type="scientific">Marinomonas hwangdonensis</name>
    <dbReference type="NCBI Taxonomy" id="1053647"/>
    <lineage>
        <taxon>Bacteria</taxon>
        <taxon>Pseudomonadati</taxon>
        <taxon>Pseudomonadota</taxon>
        <taxon>Gammaproteobacteria</taxon>
        <taxon>Oceanospirillales</taxon>
        <taxon>Oceanospirillaceae</taxon>
        <taxon>Marinomonas</taxon>
    </lineage>
</organism>
<reference evidence="8 9" key="1">
    <citation type="journal article" date="2012" name="Int. J. Syst. Evol. Microbiol.">
        <title>Marinomonas hwangdonensis sp. nov., isolated from seawater.</title>
        <authorList>
            <person name="Jung Y.T."/>
            <person name="Oh T.K."/>
            <person name="Yoon J.H."/>
        </authorList>
    </citation>
    <scope>NUCLEOTIDE SEQUENCE [LARGE SCALE GENOMIC DNA]</scope>
    <source>
        <strain evidence="8 9">HDW-15</strain>
    </source>
</reference>
<sequence length="82" mass="9195">MDRLTGKVKWFNDTKGMGFIQRDKDSDVFVHYKSIACEGHKTLRKGQAVSFSLSSTEFGLQAIDVTVEKEAQSTSSDSSQRF</sequence>
<dbReference type="InterPro" id="IPR012340">
    <property type="entry name" value="NA-bd_OB-fold"/>
</dbReference>
<dbReference type="Proteomes" id="UP000280507">
    <property type="component" value="Unassembled WGS sequence"/>
</dbReference>
<dbReference type="OrthoDB" id="7477356at2"/>
<evidence type="ECO:0000259" key="7">
    <source>
        <dbReference type="PROSITE" id="PS51857"/>
    </source>
</evidence>
<keyword evidence="3" id="KW-0805">Transcription regulation</keyword>
<evidence type="ECO:0000256" key="6">
    <source>
        <dbReference type="ARBA" id="ARBA00023163"/>
    </source>
</evidence>
<dbReference type="CDD" id="cd04458">
    <property type="entry name" value="CSP_CDS"/>
    <property type="match status" value="1"/>
</dbReference>
<comment type="caution">
    <text evidence="8">The sequence shown here is derived from an EMBL/GenBank/DDBJ whole genome shotgun (WGS) entry which is preliminary data.</text>
</comment>
<dbReference type="PROSITE" id="PS51857">
    <property type="entry name" value="CSD_2"/>
    <property type="match status" value="1"/>
</dbReference>
<dbReference type="InterPro" id="IPR012156">
    <property type="entry name" value="Cold_shock_CspA"/>
</dbReference>
<proteinExistence type="predicted"/>
<dbReference type="PANTHER" id="PTHR46565:SF20">
    <property type="entry name" value="COLD SHOCK DOMAIN-CONTAINING PROTEIN 4"/>
    <property type="match status" value="1"/>
</dbReference>
<dbReference type="SUPFAM" id="SSF50249">
    <property type="entry name" value="Nucleic acid-binding proteins"/>
    <property type="match status" value="1"/>
</dbReference>
<dbReference type="GO" id="GO:0005829">
    <property type="term" value="C:cytosol"/>
    <property type="evidence" value="ECO:0007669"/>
    <property type="project" value="UniProtKB-ARBA"/>
</dbReference>
<keyword evidence="6" id="KW-0804">Transcription</keyword>
<dbReference type="SMART" id="SM00357">
    <property type="entry name" value="CSP"/>
    <property type="match status" value="1"/>
</dbReference>
<gene>
    <name evidence="8" type="ORF">EBI00_14145</name>
</gene>
<dbReference type="Pfam" id="PF00313">
    <property type="entry name" value="CSD"/>
    <property type="match status" value="1"/>
</dbReference>
<evidence type="ECO:0000256" key="4">
    <source>
        <dbReference type="ARBA" id="ARBA00023125"/>
    </source>
</evidence>
<evidence type="ECO:0000256" key="2">
    <source>
        <dbReference type="ARBA" id="ARBA00022490"/>
    </source>
</evidence>
<dbReference type="AlphaFoldDB" id="A0A3M8PXF8"/>
<evidence type="ECO:0000313" key="9">
    <source>
        <dbReference type="Proteomes" id="UP000280507"/>
    </source>
</evidence>
<dbReference type="GO" id="GO:0003677">
    <property type="term" value="F:DNA binding"/>
    <property type="evidence" value="ECO:0007669"/>
    <property type="project" value="UniProtKB-KW"/>
</dbReference>
<dbReference type="EMBL" id="RIZG01000011">
    <property type="protein sequence ID" value="RNF48647.1"/>
    <property type="molecule type" value="Genomic_DNA"/>
</dbReference>